<accession>J9FWY3</accession>
<gene>
    <name evidence="1" type="ORF">EVA_20014</name>
</gene>
<dbReference type="EMBL" id="AMCI01007888">
    <property type="protein sequence ID" value="EJW91879.1"/>
    <property type="molecule type" value="Genomic_DNA"/>
</dbReference>
<protein>
    <submittedName>
        <fullName evidence="1">Uncharacterized protein</fullName>
    </submittedName>
</protein>
<reference evidence="1" key="1">
    <citation type="journal article" date="2012" name="PLoS ONE">
        <title>Gene sets for utilization of primary and secondary nutrition supplies in the distal gut of endangered iberian lynx.</title>
        <authorList>
            <person name="Alcaide M."/>
            <person name="Messina E."/>
            <person name="Richter M."/>
            <person name="Bargiela R."/>
            <person name="Peplies J."/>
            <person name="Huws S.A."/>
            <person name="Newbold C.J."/>
            <person name="Golyshin P.N."/>
            <person name="Simon M.A."/>
            <person name="Lopez G."/>
            <person name="Yakimov M.M."/>
            <person name="Ferrer M."/>
        </authorList>
    </citation>
    <scope>NUCLEOTIDE SEQUENCE</scope>
</reference>
<proteinExistence type="predicted"/>
<sequence>MEMMLISLSLNILEISATTPTLSLAVILIRVEVWFMPIISTKARNKSLREIIPHNLLSVSITGSALKLVL</sequence>
<organism evidence="1">
    <name type="scientific">gut metagenome</name>
    <dbReference type="NCBI Taxonomy" id="749906"/>
    <lineage>
        <taxon>unclassified sequences</taxon>
        <taxon>metagenomes</taxon>
        <taxon>organismal metagenomes</taxon>
    </lineage>
</organism>
<dbReference type="AlphaFoldDB" id="J9FWY3"/>
<name>J9FWY3_9ZZZZ</name>
<evidence type="ECO:0000313" key="1">
    <source>
        <dbReference type="EMBL" id="EJW91879.1"/>
    </source>
</evidence>
<comment type="caution">
    <text evidence="1">The sequence shown here is derived from an EMBL/GenBank/DDBJ whole genome shotgun (WGS) entry which is preliminary data.</text>
</comment>